<dbReference type="PANTHER" id="PTHR30283:SF4">
    <property type="entry name" value="PEROXIDE STRESS RESISTANCE PROTEIN YAAA"/>
    <property type="match status" value="1"/>
</dbReference>
<name>I7KQ21_9LACO</name>
<organism evidence="2 3">
    <name type="scientific">Lactobacillus gigeriorum DSM 23908 = CRBIP 24.85</name>
    <dbReference type="NCBI Taxonomy" id="1423751"/>
    <lineage>
        <taxon>Bacteria</taxon>
        <taxon>Bacillati</taxon>
        <taxon>Bacillota</taxon>
        <taxon>Bacilli</taxon>
        <taxon>Lactobacillales</taxon>
        <taxon>Lactobacillaceae</taxon>
        <taxon>Lactobacillus</taxon>
    </lineage>
</organism>
<dbReference type="OrthoDB" id="9777133at2"/>
<gene>
    <name evidence="2" type="ORF">BN52_09795</name>
</gene>
<evidence type="ECO:0000313" key="2">
    <source>
        <dbReference type="EMBL" id="CCI87684.1"/>
    </source>
</evidence>
<dbReference type="GO" id="GO:0033194">
    <property type="term" value="P:response to hydroperoxide"/>
    <property type="evidence" value="ECO:0007669"/>
    <property type="project" value="TreeGrafter"/>
</dbReference>
<evidence type="ECO:0000256" key="1">
    <source>
        <dbReference type="HAMAP-Rule" id="MF_00652"/>
    </source>
</evidence>
<dbReference type="AlphaFoldDB" id="I7KQ21"/>
<protein>
    <recommendedName>
        <fullName evidence="1">UPF0246 protein BN52_09795</fullName>
    </recommendedName>
</protein>
<dbReference type="STRING" id="1423751.FC38_GL001285"/>
<dbReference type="HAMAP" id="MF_00652">
    <property type="entry name" value="UPF0246"/>
    <property type="match status" value="1"/>
</dbReference>
<comment type="caution">
    <text evidence="2">The sequence shown here is derived from an EMBL/GenBank/DDBJ whole genome shotgun (WGS) entry which is preliminary data.</text>
</comment>
<comment type="similarity">
    <text evidence="1">Belongs to the UPF0246 family.</text>
</comment>
<reference evidence="2 3" key="1">
    <citation type="submission" date="2012-06" db="EMBL/GenBank/DDBJ databases">
        <title>Draft genome sequence of Lactobacillus gigeriorum CRBIP 24.85T, isolated from chicken crop.</title>
        <authorList>
            <person name="Cousin S."/>
            <person name="Ma L."/>
            <person name="Creno S."/>
            <person name="Clermont D."/>
            <person name="Loux V."/>
            <person name="Bizet C."/>
            <person name="Bouchier C."/>
        </authorList>
    </citation>
    <scope>NUCLEOTIDE SEQUENCE [LARGE SCALE GENOMIC DNA]</scope>
    <source>
        <strain evidence="3">CRBIP 24.85T</strain>
    </source>
</reference>
<dbReference type="NCBIfam" id="NF002543">
    <property type="entry name" value="PRK02101.1-4"/>
    <property type="match status" value="1"/>
</dbReference>
<accession>I7KQ21</accession>
<dbReference type="PANTHER" id="PTHR30283">
    <property type="entry name" value="PEROXIDE STRESS RESPONSE PROTEIN YAAA"/>
    <property type="match status" value="1"/>
</dbReference>
<dbReference type="EMBL" id="CAKC01000086">
    <property type="protein sequence ID" value="CCI87684.1"/>
    <property type="molecule type" value="Genomic_DNA"/>
</dbReference>
<proteinExistence type="inferred from homology"/>
<dbReference type="GO" id="GO:0005829">
    <property type="term" value="C:cytosol"/>
    <property type="evidence" value="ECO:0007669"/>
    <property type="project" value="TreeGrafter"/>
</dbReference>
<dbReference type="InterPro" id="IPR005583">
    <property type="entry name" value="YaaA"/>
</dbReference>
<evidence type="ECO:0000313" key="3">
    <source>
        <dbReference type="Proteomes" id="UP000009326"/>
    </source>
</evidence>
<dbReference type="RefSeq" id="WP_008473978.1">
    <property type="nucleotide sequence ID" value="NZ_AYZO01000004.1"/>
</dbReference>
<sequence>MKIIISPAKKMIVEREAFPVLSTPQLIPEAEILLKHLKSCTHDQLQKIWVASDKIVAEGQRQLEAFSFTDNLTPAVIAYQGIQYQYMAADVMTKPALQYLQDHVCILSGLYGVLRPFDGVSPYRLEVKNKLLGYKDSNLYHFWGDRAADLVFKDDDLVINLASKEYSKMVFPYVHGSRKMITIDFEERKAGQWKTVGVHAKMARGAMTQFLAETQVHDLDTLRTFNDFGFKYIPEASTETNYVFRTEHDFKRR</sequence>
<dbReference type="Proteomes" id="UP000009326">
    <property type="component" value="Unassembled WGS sequence"/>
</dbReference>
<dbReference type="Pfam" id="PF03883">
    <property type="entry name" value="H2O2_YaaD"/>
    <property type="match status" value="1"/>
</dbReference>